<gene>
    <name evidence="4" type="ORF">NCTC10113_01518</name>
</gene>
<dbReference type="PROSITE" id="PS51257">
    <property type="entry name" value="PROKAR_LIPOPROTEIN"/>
    <property type="match status" value="1"/>
</dbReference>
<keyword evidence="3" id="KW-0732">Signal</keyword>
<feature type="compositionally biased region" description="Basic and acidic residues" evidence="2">
    <location>
        <begin position="44"/>
        <end position="54"/>
    </location>
</feature>
<evidence type="ECO:0000256" key="3">
    <source>
        <dbReference type="SAM" id="SignalP"/>
    </source>
</evidence>
<evidence type="ECO:0000256" key="2">
    <source>
        <dbReference type="SAM" id="MobiDB-lite"/>
    </source>
</evidence>
<dbReference type="EMBL" id="LR214939">
    <property type="protein sequence ID" value="VEU56606.1"/>
    <property type="molecule type" value="Genomic_DNA"/>
</dbReference>
<keyword evidence="1" id="KW-0175">Coiled coil</keyword>
<name>A0A448ZZE9_METSV</name>
<feature type="region of interest" description="Disordered" evidence="2">
    <location>
        <begin position="29"/>
        <end position="54"/>
    </location>
</feature>
<feature type="chain" id="PRO_5019586920" description="Lipoprotein associated domain" evidence="3">
    <location>
        <begin position="20"/>
        <end position="746"/>
    </location>
</feature>
<accession>A0A448ZZE9</accession>
<dbReference type="RefSeq" id="WP_024543863.1">
    <property type="nucleotide sequence ID" value="NZ_LR214938.2"/>
</dbReference>
<sequence length="746" mass="86028">MKKSKRILFVSLGIMSTLAASLPLIATSCKDSKNPDTPTPQPKPDPKPHVETEQEKLDKWAKENMTDVFSIINGKESEFQQAIAENKDFYYSYKNKQILAVDHGKRPNWKTDNNYLLELKNVNFPSNDYQLVNANKPTYESNGQTRLSSHLEWEIINEEIVFKYKVAIYKKDGNHIISNEVISSNLGKFTGALSEEDKKLLEAQSKTSFDYPNKENTLLADAKEDQIIKNIPEGYELTKFTAVKNSDLATGIYEYTIIFKLKSIANPDVVSKKNVEYVIRGFKKTQEIIEQEKKAIEKISEEFKKTTIKLLNEKAYQDVIKNKQIDNYDKKPNFVVSGYDENLYNATLSNLEVKENGLKYDIKLTLTLTSKTNSDIFAKSEMNVSAEYVKGINPHTLNDQEQKQHLENALLDTVIYPYFSKDKTYIQKMKYSELTNRSYFISRKDNDLNYQFTELIKRGDKYFVKTEVSFDGWLESPKVVKEIEVSFDKLGLDIINDARIKKGQEPIQDQTAPSPTLPEYEPNISIDKFKDTEQDEVNKNIINNKFLQGIKKAKVWTYNAELLEKIEKNEANAYIQNFNPIMDGINSRPKTEMYFGSSSKYIYEQQQVYYFSNFRKEENGEYTVKVTTVSIQDFNSGEFSNACSTRVTVDTSKVAEDYINKKCFTEYVKSLALNITYKNAFETLVKDAKIENLECNNLPSGYTIEYEIDKTQKKANSGILKIWYSISKEGHKTFKISLEISGFNRN</sequence>
<keyword evidence="4" id="KW-0614">Plasmid</keyword>
<geneLocation type="plasmid" evidence="4">
    <name>2</name>
</geneLocation>
<reference evidence="4" key="1">
    <citation type="submission" date="2019-01" db="EMBL/GenBank/DDBJ databases">
        <authorList>
            <consortium name="Pathogen Informatics"/>
        </authorList>
    </citation>
    <scope>NUCLEOTIDE SEQUENCE [LARGE SCALE GENOMIC DNA]</scope>
    <source>
        <strain evidence="4">NCTC10113</strain>
    </source>
</reference>
<dbReference type="AlphaFoldDB" id="A0A448ZZE9"/>
<evidence type="ECO:0000313" key="4">
    <source>
        <dbReference type="EMBL" id="VEU56606.1"/>
    </source>
</evidence>
<evidence type="ECO:0008006" key="5">
    <source>
        <dbReference type="Google" id="ProtNLM"/>
    </source>
</evidence>
<proteinExistence type="predicted"/>
<evidence type="ECO:0000256" key="1">
    <source>
        <dbReference type="SAM" id="Coils"/>
    </source>
</evidence>
<feature type="coiled-coil region" evidence="1">
    <location>
        <begin position="282"/>
        <end position="309"/>
    </location>
</feature>
<organism evidence="4">
    <name type="scientific">Metamycoplasma salivarium</name>
    <name type="common">Mycoplasma salivarium</name>
    <dbReference type="NCBI Taxonomy" id="2124"/>
    <lineage>
        <taxon>Bacteria</taxon>
        <taxon>Bacillati</taxon>
        <taxon>Mycoplasmatota</taxon>
        <taxon>Mycoplasmoidales</taxon>
        <taxon>Metamycoplasmataceae</taxon>
        <taxon>Metamycoplasma</taxon>
    </lineage>
</organism>
<protein>
    <recommendedName>
        <fullName evidence="5">Lipoprotein associated domain</fullName>
    </recommendedName>
</protein>
<feature type="signal peptide" evidence="3">
    <location>
        <begin position="1"/>
        <end position="19"/>
    </location>
</feature>